<keyword evidence="3" id="KW-0808">Transferase</keyword>
<dbReference type="PROSITE" id="PS00108">
    <property type="entry name" value="PROTEIN_KINASE_ST"/>
    <property type="match status" value="1"/>
</dbReference>
<dbReference type="InterPro" id="IPR002818">
    <property type="entry name" value="DJ-1/PfpI"/>
</dbReference>
<dbReference type="AlphaFoldDB" id="A0A5C1AAU9"/>
<dbReference type="Gene3D" id="3.30.200.20">
    <property type="entry name" value="Phosphorylase Kinase, domain 1"/>
    <property type="match status" value="1"/>
</dbReference>
<comment type="catalytic activity">
    <reaction evidence="8">
        <text>L-seryl-[protein] + ATP = O-phospho-L-seryl-[protein] + ADP + H(+)</text>
        <dbReference type="Rhea" id="RHEA:17989"/>
        <dbReference type="Rhea" id="RHEA-COMP:9863"/>
        <dbReference type="Rhea" id="RHEA-COMP:11604"/>
        <dbReference type="ChEBI" id="CHEBI:15378"/>
        <dbReference type="ChEBI" id="CHEBI:29999"/>
        <dbReference type="ChEBI" id="CHEBI:30616"/>
        <dbReference type="ChEBI" id="CHEBI:83421"/>
        <dbReference type="ChEBI" id="CHEBI:456216"/>
        <dbReference type="EC" id="2.7.11.1"/>
    </reaction>
</comment>
<feature type="domain" description="Protein kinase" evidence="12">
    <location>
        <begin position="22"/>
        <end position="297"/>
    </location>
</feature>
<evidence type="ECO:0000256" key="4">
    <source>
        <dbReference type="ARBA" id="ARBA00022741"/>
    </source>
</evidence>
<feature type="transmembrane region" description="Helical" evidence="11">
    <location>
        <begin position="351"/>
        <end position="376"/>
    </location>
</feature>
<dbReference type="Gene3D" id="1.10.510.10">
    <property type="entry name" value="Transferase(Phosphotransferase) domain 1"/>
    <property type="match status" value="1"/>
</dbReference>
<evidence type="ECO:0000313" key="13">
    <source>
        <dbReference type="EMBL" id="QEL16509.1"/>
    </source>
</evidence>
<dbReference type="CDD" id="cd14014">
    <property type="entry name" value="STKc_PknB_like"/>
    <property type="match status" value="1"/>
</dbReference>
<dbReference type="PROSITE" id="PS00107">
    <property type="entry name" value="PROTEIN_KINASE_ATP"/>
    <property type="match status" value="1"/>
</dbReference>
<keyword evidence="2" id="KW-0723">Serine/threonine-protein kinase</keyword>
<dbReference type="RefSeq" id="WP_149111232.1">
    <property type="nucleotide sequence ID" value="NZ_CP042425.1"/>
</dbReference>
<dbReference type="PANTHER" id="PTHR43289">
    <property type="entry name" value="MITOGEN-ACTIVATED PROTEIN KINASE KINASE KINASE 20-RELATED"/>
    <property type="match status" value="1"/>
</dbReference>
<keyword evidence="14" id="KW-1185">Reference proteome</keyword>
<dbReference type="SUPFAM" id="SSF52317">
    <property type="entry name" value="Class I glutamine amidotransferase-like"/>
    <property type="match status" value="1"/>
</dbReference>
<dbReference type="KEGG" id="lrs:PX52LOC_03468"/>
<dbReference type="EC" id="2.7.11.1" evidence="1"/>
<keyword evidence="11" id="KW-0812">Transmembrane</keyword>
<protein>
    <recommendedName>
        <fullName evidence="1">non-specific serine/threonine protein kinase</fullName>
        <ecNumber evidence="1">2.7.11.1</ecNumber>
    </recommendedName>
</protein>
<dbReference type="Proteomes" id="UP000324974">
    <property type="component" value="Chromosome"/>
</dbReference>
<organism evidence="13 14">
    <name type="scientific">Limnoglobus roseus</name>
    <dbReference type="NCBI Taxonomy" id="2598579"/>
    <lineage>
        <taxon>Bacteria</taxon>
        <taxon>Pseudomonadati</taxon>
        <taxon>Planctomycetota</taxon>
        <taxon>Planctomycetia</taxon>
        <taxon>Gemmatales</taxon>
        <taxon>Gemmataceae</taxon>
        <taxon>Limnoglobus</taxon>
    </lineage>
</organism>
<dbReference type="SMART" id="SM00220">
    <property type="entry name" value="S_TKc"/>
    <property type="match status" value="1"/>
</dbReference>
<evidence type="ECO:0000313" key="14">
    <source>
        <dbReference type="Proteomes" id="UP000324974"/>
    </source>
</evidence>
<evidence type="ECO:0000256" key="11">
    <source>
        <dbReference type="SAM" id="Phobius"/>
    </source>
</evidence>
<dbReference type="FunFam" id="3.30.200.20:FF:000035">
    <property type="entry name" value="Serine/threonine protein kinase Stk1"/>
    <property type="match status" value="1"/>
</dbReference>
<keyword evidence="11" id="KW-0472">Membrane</keyword>
<dbReference type="GO" id="GO:0004674">
    <property type="term" value="F:protein serine/threonine kinase activity"/>
    <property type="evidence" value="ECO:0007669"/>
    <property type="project" value="UniProtKB-KW"/>
</dbReference>
<dbReference type="InterPro" id="IPR000719">
    <property type="entry name" value="Prot_kinase_dom"/>
</dbReference>
<keyword evidence="11" id="KW-1133">Transmembrane helix</keyword>
<evidence type="ECO:0000256" key="8">
    <source>
        <dbReference type="ARBA" id="ARBA00048679"/>
    </source>
</evidence>
<dbReference type="PANTHER" id="PTHR43289:SF6">
    <property type="entry name" value="SERINE_THREONINE-PROTEIN KINASE NEKL-3"/>
    <property type="match status" value="1"/>
</dbReference>
<sequence>MPVMEPKAESKIPPELADHPRYRVQSQLGAGGMGVVYKAEHVLMGRTVAVKVMAQRYTANAVAVERFRREVRAAAKLAHPNIVTAYDADEADGRHFLVMEFVDGVSLDRVVNRRGPLPVTTACHVVRMAALGLQHAHSKGMVHRDIKPQNVMVNRTSQVKVLDFGLARLASDGELPAGGEPGGSHNPAVTNANTIVGTPDYISPEQAKAAAVDHRSDLYSLGCLFYFALTGRPPFADATTAIAKVTAHVIDQPPPVTAYRNDIPPELAAVLAKLLAKNPAERYSSAAKVAAALIPFTKASQPTPSLTITPVPRIEAFPVADFGFADDPAAETLVATPPPTKKLRTDRRHRGWHFSLGFSALIAGTLILLLLLISALNSDKRDAQPTANTPGGNPVQGKVAAAGAGPAARVAPVVTARVLFVLPKRGLYLDDYEPVRARLTELGAKVTTAARQRGPCEISGGNARPPVTAELSLADVKPDDYDAILFPGYDVGDFIRPGEVHTQLERIVRPMAEAKKVIGGICVGQRVLLRFQLLRQRQAAQPEYEVHHFLDKSNGVNWMPWKRVVTDGNIVTASSANDARDFAEAVHAAVVVREGK</sequence>
<gene>
    <name evidence="13" type="ORF">PX52LOC_03468</name>
</gene>
<evidence type="ECO:0000256" key="2">
    <source>
        <dbReference type="ARBA" id="ARBA00022527"/>
    </source>
</evidence>
<keyword evidence="5 13" id="KW-0418">Kinase</keyword>
<feature type="binding site" evidence="9">
    <location>
        <position position="51"/>
    </location>
    <ligand>
        <name>ATP</name>
        <dbReference type="ChEBI" id="CHEBI:30616"/>
    </ligand>
</feature>
<dbReference type="FunFam" id="1.10.510.10:FF:000021">
    <property type="entry name" value="Serine/threonine protein kinase"/>
    <property type="match status" value="1"/>
</dbReference>
<evidence type="ECO:0000256" key="6">
    <source>
        <dbReference type="ARBA" id="ARBA00022840"/>
    </source>
</evidence>
<dbReference type="Pfam" id="PF00069">
    <property type="entry name" value="Pkinase"/>
    <property type="match status" value="1"/>
</dbReference>
<dbReference type="Gene3D" id="3.40.50.880">
    <property type="match status" value="1"/>
</dbReference>
<dbReference type="PROSITE" id="PS50011">
    <property type="entry name" value="PROTEIN_KINASE_DOM"/>
    <property type="match status" value="1"/>
</dbReference>
<dbReference type="Pfam" id="PF01965">
    <property type="entry name" value="DJ-1_PfpI"/>
    <property type="match status" value="1"/>
</dbReference>
<comment type="catalytic activity">
    <reaction evidence="7">
        <text>L-threonyl-[protein] + ATP = O-phospho-L-threonyl-[protein] + ADP + H(+)</text>
        <dbReference type="Rhea" id="RHEA:46608"/>
        <dbReference type="Rhea" id="RHEA-COMP:11060"/>
        <dbReference type="Rhea" id="RHEA-COMP:11605"/>
        <dbReference type="ChEBI" id="CHEBI:15378"/>
        <dbReference type="ChEBI" id="CHEBI:30013"/>
        <dbReference type="ChEBI" id="CHEBI:30616"/>
        <dbReference type="ChEBI" id="CHEBI:61977"/>
        <dbReference type="ChEBI" id="CHEBI:456216"/>
        <dbReference type="EC" id="2.7.11.1"/>
    </reaction>
</comment>
<dbReference type="InterPro" id="IPR029062">
    <property type="entry name" value="Class_I_gatase-like"/>
</dbReference>
<keyword evidence="4 9" id="KW-0547">Nucleotide-binding</keyword>
<proteinExistence type="predicted"/>
<evidence type="ECO:0000256" key="10">
    <source>
        <dbReference type="SAM" id="MobiDB-lite"/>
    </source>
</evidence>
<dbReference type="EMBL" id="CP042425">
    <property type="protein sequence ID" value="QEL16509.1"/>
    <property type="molecule type" value="Genomic_DNA"/>
</dbReference>
<dbReference type="InterPro" id="IPR011009">
    <property type="entry name" value="Kinase-like_dom_sf"/>
</dbReference>
<evidence type="ECO:0000259" key="12">
    <source>
        <dbReference type="PROSITE" id="PS50011"/>
    </source>
</evidence>
<evidence type="ECO:0000256" key="7">
    <source>
        <dbReference type="ARBA" id="ARBA00047899"/>
    </source>
</evidence>
<evidence type="ECO:0000256" key="1">
    <source>
        <dbReference type="ARBA" id="ARBA00012513"/>
    </source>
</evidence>
<dbReference type="InterPro" id="IPR017441">
    <property type="entry name" value="Protein_kinase_ATP_BS"/>
</dbReference>
<evidence type="ECO:0000256" key="3">
    <source>
        <dbReference type="ARBA" id="ARBA00022679"/>
    </source>
</evidence>
<accession>A0A5C1AAU9</accession>
<dbReference type="GO" id="GO:0005524">
    <property type="term" value="F:ATP binding"/>
    <property type="evidence" value="ECO:0007669"/>
    <property type="project" value="UniProtKB-UniRule"/>
</dbReference>
<evidence type="ECO:0000256" key="9">
    <source>
        <dbReference type="PROSITE-ProRule" id="PRU10141"/>
    </source>
</evidence>
<feature type="region of interest" description="Disordered" evidence="10">
    <location>
        <begin position="381"/>
        <end position="400"/>
    </location>
</feature>
<dbReference type="InterPro" id="IPR008271">
    <property type="entry name" value="Ser/Thr_kinase_AS"/>
</dbReference>
<dbReference type="OrthoDB" id="6111975at2"/>
<name>A0A5C1AAU9_9BACT</name>
<evidence type="ECO:0000256" key="5">
    <source>
        <dbReference type="ARBA" id="ARBA00022777"/>
    </source>
</evidence>
<keyword evidence="6 9" id="KW-0067">ATP-binding</keyword>
<reference evidence="14" key="1">
    <citation type="submission" date="2019-08" db="EMBL/GenBank/DDBJ databases">
        <title>Limnoglobus roseus gen. nov., sp. nov., a novel freshwater planctomycete with a giant genome from the family Gemmataceae.</title>
        <authorList>
            <person name="Kulichevskaya I.S."/>
            <person name="Naumoff D.G."/>
            <person name="Miroshnikov K."/>
            <person name="Ivanova A."/>
            <person name="Philippov D.A."/>
            <person name="Hakobyan A."/>
            <person name="Rijpstra I.C."/>
            <person name="Sinninghe Damste J.S."/>
            <person name="Liesack W."/>
            <person name="Dedysh S.N."/>
        </authorList>
    </citation>
    <scope>NUCLEOTIDE SEQUENCE [LARGE SCALE GENOMIC DNA]</scope>
    <source>
        <strain evidence="14">PX52</strain>
    </source>
</reference>
<dbReference type="SUPFAM" id="SSF56112">
    <property type="entry name" value="Protein kinase-like (PK-like)"/>
    <property type="match status" value="1"/>
</dbReference>